<feature type="transmembrane region" description="Helical" evidence="9">
    <location>
        <begin position="472"/>
        <end position="490"/>
    </location>
</feature>
<keyword evidence="7 9" id="KW-0406">Ion transport</keyword>
<evidence type="ECO:0000256" key="6">
    <source>
        <dbReference type="ARBA" id="ARBA00022989"/>
    </source>
</evidence>
<feature type="transmembrane region" description="Helical" evidence="9">
    <location>
        <begin position="141"/>
        <end position="163"/>
    </location>
</feature>
<evidence type="ECO:0000256" key="1">
    <source>
        <dbReference type="ARBA" id="ARBA00004127"/>
    </source>
</evidence>
<keyword evidence="8 9" id="KW-0472">Membrane</keyword>
<evidence type="ECO:0000256" key="3">
    <source>
        <dbReference type="ARBA" id="ARBA00022692"/>
    </source>
</evidence>
<dbReference type="GO" id="GO:0000287">
    <property type="term" value="F:magnesium ion binding"/>
    <property type="evidence" value="ECO:0007669"/>
    <property type="project" value="UniProtKB-UniRule"/>
</dbReference>
<dbReference type="NCBIfam" id="NF001960">
    <property type="entry name" value="PRK00733.3-5"/>
    <property type="match status" value="1"/>
</dbReference>
<keyword evidence="9" id="KW-1003">Cell membrane</keyword>
<dbReference type="EC" id="7.1.3.1" evidence="9"/>
<dbReference type="PIRSF" id="PIRSF001265">
    <property type="entry name" value="H+-PPase"/>
    <property type="match status" value="1"/>
</dbReference>
<feature type="transmembrane region" description="Helical" evidence="9">
    <location>
        <begin position="585"/>
        <end position="605"/>
    </location>
</feature>
<comment type="similarity">
    <text evidence="9">Belongs to the H(+)-translocating pyrophosphatase (TC 3.A.10) family. K(+)-insensitive subfamily.</text>
</comment>
<dbReference type="AlphaFoldDB" id="A0A9D1K600"/>
<reference evidence="10" key="1">
    <citation type="submission" date="2020-10" db="EMBL/GenBank/DDBJ databases">
        <authorList>
            <person name="Gilroy R."/>
        </authorList>
    </citation>
    <scope>NUCLEOTIDE SEQUENCE</scope>
    <source>
        <strain evidence="10">13766</strain>
    </source>
</reference>
<reference evidence="10" key="2">
    <citation type="journal article" date="2021" name="PeerJ">
        <title>Extensive microbial diversity within the chicken gut microbiome revealed by metagenomics and culture.</title>
        <authorList>
            <person name="Gilroy R."/>
            <person name="Ravi A."/>
            <person name="Getino M."/>
            <person name="Pursley I."/>
            <person name="Horton D.L."/>
            <person name="Alikhan N.F."/>
            <person name="Baker D."/>
            <person name="Gharbi K."/>
            <person name="Hall N."/>
            <person name="Watson M."/>
            <person name="Adriaenssens E.M."/>
            <person name="Foster-Nyarko E."/>
            <person name="Jarju S."/>
            <person name="Secka A."/>
            <person name="Antonio M."/>
            <person name="Oren A."/>
            <person name="Chaudhuri R.R."/>
            <person name="La Ragione R."/>
            <person name="Hildebrand F."/>
            <person name="Pallen M.J."/>
        </authorList>
    </citation>
    <scope>NUCLEOTIDE SEQUENCE</scope>
    <source>
        <strain evidence="10">13766</strain>
    </source>
</reference>
<keyword evidence="5 9" id="KW-1278">Translocase</keyword>
<feature type="transmembrane region" description="Helical" evidence="9">
    <location>
        <begin position="267"/>
        <end position="287"/>
    </location>
</feature>
<feature type="transmembrane region" description="Helical" evidence="9">
    <location>
        <begin position="674"/>
        <end position="697"/>
    </location>
</feature>
<feature type="transmembrane region" description="Helical" evidence="9">
    <location>
        <begin position="299"/>
        <end position="319"/>
    </location>
</feature>
<comment type="subunit">
    <text evidence="9">Homodimer.</text>
</comment>
<comment type="cofactor">
    <cofactor evidence="9">
        <name>Mg(2+)</name>
        <dbReference type="ChEBI" id="CHEBI:18420"/>
    </cofactor>
</comment>
<dbReference type="PANTHER" id="PTHR31998">
    <property type="entry name" value="K(+)-INSENSITIVE PYROPHOSPHATE-ENERGIZED PROTON PUMP"/>
    <property type="match status" value="1"/>
</dbReference>
<comment type="caution">
    <text evidence="10">The sequence shown here is derived from an EMBL/GenBank/DDBJ whole genome shotgun (WGS) entry which is preliminary data.</text>
</comment>
<comment type="caution">
    <text evidence="9">Lacks conserved residue(s) required for the propagation of feature annotation.</text>
</comment>
<feature type="transmembrane region" description="Helical" evidence="9">
    <location>
        <begin position="408"/>
        <end position="426"/>
    </location>
</feature>
<evidence type="ECO:0000313" key="10">
    <source>
        <dbReference type="EMBL" id="HIS92846.1"/>
    </source>
</evidence>
<keyword evidence="9" id="KW-0375">Hydrogen ion transport</keyword>
<protein>
    <recommendedName>
        <fullName evidence="9">K(+)-insensitive pyrophosphate-energized proton pump</fullName>
        <ecNumber evidence="9">7.1.3.1</ecNumber>
    </recommendedName>
    <alternativeName>
        <fullName evidence="9">Membrane-bound proton-translocating pyrophosphatase</fullName>
    </alternativeName>
    <alternativeName>
        <fullName evidence="9">Pyrophosphate-energized inorganic pyrophosphatase</fullName>
        <shortName evidence="9">H(+)-PPase</shortName>
    </alternativeName>
</protein>
<evidence type="ECO:0000256" key="4">
    <source>
        <dbReference type="ARBA" id="ARBA00022842"/>
    </source>
</evidence>
<keyword evidence="4 9" id="KW-0460">Magnesium</keyword>
<feature type="transmembrane region" description="Helical" evidence="9">
    <location>
        <begin position="612"/>
        <end position="633"/>
    </location>
</feature>
<dbReference type="GO" id="GO:0004427">
    <property type="term" value="F:inorganic diphosphate phosphatase activity"/>
    <property type="evidence" value="ECO:0007669"/>
    <property type="project" value="UniProtKB-UniRule"/>
</dbReference>
<feature type="transmembrane region" description="Helical" evidence="9">
    <location>
        <begin position="59"/>
        <end position="82"/>
    </location>
</feature>
<comment type="subcellular location">
    <subcellularLocation>
        <location evidence="9">Cell membrane</location>
        <topology evidence="9">Multi-pass membrane protein</topology>
    </subcellularLocation>
    <subcellularLocation>
        <location evidence="1">Endomembrane system</location>
        <topology evidence="1">Multi-pass membrane protein</topology>
    </subcellularLocation>
</comment>
<dbReference type="GO" id="GO:0012505">
    <property type="term" value="C:endomembrane system"/>
    <property type="evidence" value="ECO:0007669"/>
    <property type="project" value="UniProtKB-SubCell"/>
</dbReference>
<evidence type="ECO:0000256" key="9">
    <source>
        <dbReference type="HAMAP-Rule" id="MF_01129"/>
    </source>
</evidence>
<keyword evidence="6 9" id="KW-1133">Transmembrane helix</keyword>
<gene>
    <name evidence="9" type="primary">hppA</name>
    <name evidence="10" type="ORF">IAA84_07535</name>
</gene>
<feature type="transmembrane region" description="Helical" evidence="9">
    <location>
        <begin position="326"/>
        <end position="347"/>
    </location>
</feature>
<evidence type="ECO:0000256" key="2">
    <source>
        <dbReference type="ARBA" id="ARBA00022448"/>
    </source>
</evidence>
<dbReference type="InterPro" id="IPR004131">
    <property type="entry name" value="PPase-energised_H-pump"/>
</dbReference>
<feature type="transmembrane region" description="Helical" evidence="9">
    <location>
        <begin position="511"/>
        <end position="536"/>
    </location>
</feature>
<organism evidence="10 11">
    <name type="scientific">Candidatus Alectryocaccomicrobium excrementavium</name>
    <dbReference type="NCBI Taxonomy" id="2840668"/>
    <lineage>
        <taxon>Bacteria</taxon>
        <taxon>Bacillati</taxon>
        <taxon>Bacillota</taxon>
        <taxon>Clostridia</taxon>
        <taxon>Candidatus Alectryocaccomicrobium</taxon>
    </lineage>
</organism>
<dbReference type="HAMAP" id="MF_01129">
    <property type="entry name" value="PPase_energized_pump"/>
    <property type="match status" value="1"/>
</dbReference>
<keyword evidence="10" id="KW-0378">Hydrolase</keyword>
<feature type="site" description="Determinant of potassium independence" evidence="9">
    <location>
        <position position="466"/>
    </location>
</feature>
<dbReference type="Pfam" id="PF03030">
    <property type="entry name" value="H_PPase"/>
    <property type="match status" value="1"/>
</dbReference>
<comment type="function">
    <text evidence="9">Proton pump that utilizes the energy of pyrophosphate hydrolysis as the driving force for proton movement across the membrane. Generates a proton motive force.</text>
</comment>
<name>A0A9D1K600_9FIRM</name>
<dbReference type="GO" id="GO:0009678">
    <property type="term" value="F:diphosphate hydrolysis-driven proton transmembrane transporter activity"/>
    <property type="evidence" value="ECO:0007669"/>
    <property type="project" value="UniProtKB-UniRule"/>
</dbReference>
<feature type="transmembrane region" description="Helical" evidence="9">
    <location>
        <begin position="6"/>
        <end position="27"/>
    </location>
</feature>
<evidence type="ECO:0000313" key="11">
    <source>
        <dbReference type="Proteomes" id="UP000824140"/>
    </source>
</evidence>
<evidence type="ECO:0000256" key="8">
    <source>
        <dbReference type="ARBA" id="ARBA00023136"/>
    </source>
</evidence>
<proteinExistence type="inferred from homology"/>
<comment type="catalytic activity">
    <reaction evidence="9">
        <text>diphosphate + H2O + H(+)(in) = 2 phosphate + 2 H(+)(out)</text>
        <dbReference type="Rhea" id="RHEA:13973"/>
        <dbReference type="ChEBI" id="CHEBI:15377"/>
        <dbReference type="ChEBI" id="CHEBI:15378"/>
        <dbReference type="ChEBI" id="CHEBI:33019"/>
        <dbReference type="ChEBI" id="CHEBI:43474"/>
        <dbReference type="EC" id="7.1.3.1"/>
    </reaction>
</comment>
<keyword evidence="2 9" id="KW-0813">Transport</keyword>
<dbReference type="EMBL" id="DVJN01000152">
    <property type="protein sequence ID" value="HIS92846.1"/>
    <property type="molecule type" value="Genomic_DNA"/>
</dbReference>
<sequence>MQPSLGIMYALCFVAIAIAFAYAAYLIKWVRQQDPGNPQIVKVAGLIQSGANAFMRKEYTILAGFAGVAAVLILLFLPSPIWASAAPLNNVKMAIAYICGTVFSAIAGKLGLFVASLANARSAVAASKGIRPAFLIGFRGGAVMGLAVVGACLLGVMGVMLIFGDTSILLGFSFGASSLALFAKAGGGIFTKTADVSADLAGKVELGIPEDDPRNPAVIADNVGDNVGDVAGMGADLFDSNVAAMAAALIMAAALDGATGSANVGMVFCYSALGLLASIFGIAMARIGKNGNPTRALNSSTYTTTAVYIVLTALATLIFDGFRWEIWGASTVGLFVGVLIGIVTDYFTDDTKPIVKHVAHASKSGPAFTVLSGISYGFLSVLPAMIGIAISALAAYKLCEPLGGQYPLFGISMAAVGMLSIVGITISNDAFGPIVDNARGLAEMGGLGEETIRVADELDSAGNTVKAVTKGFAIGAAGLTVISLLGAYMSEVNAALVEMGRAAEQIMGFDIMNPTVFFGILIGAAIPAVFSAMLMLGVDRNAQRMLAEIHRQFREIRGLREGKEGVEPDYNRCIDIATQGALRELIPAGLVAILATLLVGFIGGVEAIGGFLLGNIASGLLLALFMSNAGGLWDNSKKYVEAGNEGGKGSEAHKAAVVGDTVGDPFKDTAGPSINTQITVVSLVSSLMSVMFIMYSIF</sequence>
<evidence type="ECO:0000256" key="7">
    <source>
        <dbReference type="ARBA" id="ARBA00023065"/>
    </source>
</evidence>
<evidence type="ECO:0000256" key="5">
    <source>
        <dbReference type="ARBA" id="ARBA00022967"/>
    </source>
</evidence>
<feature type="transmembrane region" description="Helical" evidence="9">
    <location>
        <begin position="367"/>
        <end position="396"/>
    </location>
</feature>
<dbReference type="Proteomes" id="UP000824140">
    <property type="component" value="Unassembled WGS sequence"/>
</dbReference>
<feature type="transmembrane region" description="Helical" evidence="9">
    <location>
        <begin position="94"/>
        <end position="120"/>
    </location>
</feature>
<dbReference type="GO" id="GO:0005886">
    <property type="term" value="C:plasma membrane"/>
    <property type="evidence" value="ECO:0007669"/>
    <property type="project" value="UniProtKB-SubCell"/>
</dbReference>
<accession>A0A9D1K600</accession>
<keyword evidence="3 9" id="KW-0812">Transmembrane</keyword>